<organism evidence="2 3">
    <name type="scientific">Neurospora tetrasperma (strain FGSC 2508 / ATCC MYA-4615 / P0657)</name>
    <dbReference type="NCBI Taxonomy" id="510951"/>
    <lineage>
        <taxon>Eukaryota</taxon>
        <taxon>Fungi</taxon>
        <taxon>Dikarya</taxon>
        <taxon>Ascomycota</taxon>
        <taxon>Pezizomycotina</taxon>
        <taxon>Sordariomycetes</taxon>
        <taxon>Sordariomycetidae</taxon>
        <taxon>Sordariales</taxon>
        <taxon>Sordariaceae</taxon>
        <taxon>Neurospora</taxon>
    </lineage>
</organism>
<gene>
    <name evidence="2" type="ORF">NEUTE1DRAFT_104364</name>
</gene>
<name>F8MXV3_NEUT8</name>
<feature type="region of interest" description="Disordered" evidence="1">
    <location>
        <begin position="59"/>
        <end position="84"/>
    </location>
</feature>
<dbReference type="Proteomes" id="UP000008065">
    <property type="component" value="Unassembled WGS sequence"/>
</dbReference>
<reference evidence="3" key="1">
    <citation type="journal article" date="2011" name="Genetics">
        <title>Massive changes in genome architecture accompany the transition to self-fertility in the filamentous fungus Neurospora tetrasperma.</title>
        <authorList>
            <person name="Ellison C.E."/>
            <person name="Stajich J.E."/>
            <person name="Jacobson D.J."/>
            <person name="Natvig D.O."/>
            <person name="Lapidus A."/>
            <person name="Foster B."/>
            <person name="Aerts A."/>
            <person name="Riley R."/>
            <person name="Lindquist E.A."/>
            <person name="Grigoriev I.V."/>
            <person name="Taylor J.W."/>
        </authorList>
    </citation>
    <scope>NUCLEOTIDE SEQUENCE [LARGE SCALE GENOMIC DNA]</scope>
    <source>
        <strain evidence="3">FGSC 2508 / P0657</strain>
    </source>
</reference>
<dbReference type="HOGENOM" id="CLU_2528032_0_0_1"/>
<dbReference type="GeneID" id="20822106"/>
<dbReference type="KEGG" id="nte:NEUTE1DRAFT104364"/>
<evidence type="ECO:0000313" key="2">
    <source>
        <dbReference type="EMBL" id="EGO53870.1"/>
    </source>
</evidence>
<keyword evidence="3" id="KW-1185">Reference proteome</keyword>
<feature type="region of interest" description="Disordered" evidence="1">
    <location>
        <begin position="1"/>
        <end position="40"/>
    </location>
</feature>
<accession>F8MXV3</accession>
<proteinExistence type="predicted"/>
<dbReference type="EMBL" id="GL891320">
    <property type="protein sequence ID" value="EGO53870.1"/>
    <property type="molecule type" value="Genomic_DNA"/>
</dbReference>
<dbReference type="AlphaFoldDB" id="F8MXV3"/>
<evidence type="ECO:0000256" key="1">
    <source>
        <dbReference type="SAM" id="MobiDB-lite"/>
    </source>
</evidence>
<dbReference type="RefSeq" id="XP_009854855.1">
    <property type="nucleotide sequence ID" value="XM_009856553.1"/>
</dbReference>
<dbReference type="VEuPathDB" id="FungiDB:NEUTE1DRAFT_104364"/>
<protein>
    <submittedName>
        <fullName evidence="2">Uncharacterized protein</fullName>
    </submittedName>
</protein>
<sequence>MSFGARSRNVPDPPEALSVLRPGAGGGKHASAHVEADSRKQQGCPMVCLVPSLRVSGSMASSASSGEDMVEKAALPAASSCLGQ</sequence>
<evidence type="ECO:0000313" key="3">
    <source>
        <dbReference type="Proteomes" id="UP000008065"/>
    </source>
</evidence>